<evidence type="ECO:0000256" key="4">
    <source>
        <dbReference type="ARBA" id="ARBA00022723"/>
    </source>
</evidence>
<dbReference type="Pfam" id="PF16900">
    <property type="entry name" value="REPA_OB_2"/>
    <property type="match status" value="1"/>
</dbReference>
<dbReference type="InterPro" id="IPR036875">
    <property type="entry name" value="Znf_CCHC_sf"/>
</dbReference>
<name>K3Z3Y8_SETIT</name>
<dbReference type="RefSeq" id="XP_012700485.1">
    <property type="nucleotide sequence ID" value="XM_012845031.2"/>
</dbReference>
<evidence type="ECO:0000256" key="13">
    <source>
        <dbReference type="RuleBase" id="RU364130"/>
    </source>
</evidence>
<dbReference type="GO" id="GO:0007004">
    <property type="term" value="P:telomere maintenance via telomerase"/>
    <property type="evidence" value="ECO:0000318"/>
    <property type="project" value="GO_Central"/>
</dbReference>
<evidence type="ECO:0000313" key="15">
    <source>
        <dbReference type="EMBL" id="RCV15555.1"/>
    </source>
</evidence>
<comment type="subunit">
    <text evidence="13">Heterotrimer of RPA1, RPA2 and RPA3 (canonical replication protein A complex).</text>
</comment>
<dbReference type="GO" id="GO:0008270">
    <property type="term" value="F:zinc ion binding"/>
    <property type="evidence" value="ECO:0007669"/>
    <property type="project" value="UniProtKB-KW"/>
</dbReference>
<dbReference type="InterPro" id="IPR013955">
    <property type="entry name" value="Rep_factor-A_C"/>
</dbReference>
<evidence type="ECO:0000256" key="12">
    <source>
        <dbReference type="PROSITE-ProRule" id="PRU00047"/>
    </source>
</evidence>
<keyword evidence="7 13" id="KW-0862">Zinc</keyword>
<dbReference type="NCBIfam" id="TIGR00617">
    <property type="entry name" value="rpa1"/>
    <property type="match status" value="1"/>
</dbReference>
<dbReference type="OrthoDB" id="679191at2759"/>
<evidence type="ECO:0000313" key="17">
    <source>
        <dbReference type="Proteomes" id="UP000004995"/>
    </source>
</evidence>
<dbReference type="EMBL" id="AGNK02001447">
    <property type="status" value="NOT_ANNOTATED_CDS"/>
    <property type="molecule type" value="Genomic_DNA"/>
</dbReference>
<dbReference type="STRING" id="4555.K3Z3Y8"/>
<dbReference type="Pfam" id="PF00098">
    <property type="entry name" value="zf-CCHC"/>
    <property type="match status" value="1"/>
</dbReference>
<dbReference type="SUPFAM" id="SSF57756">
    <property type="entry name" value="Retrovirus zinc finger-like domains"/>
    <property type="match status" value="1"/>
</dbReference>
<comment type="similarity">
    <text evidence="2 13">Belongs to the replication factor A protein 1 family.</text>
</comment>
<dbReference type="PANTHER" id="PTHR23273:SF4">
    <property type="entry name" value="REPLICATION PROTEIN A OB DOMAIN-CONTAINING PROTEIN"/>
    <property type="match status" value="1"/>
</dbReference>
<dbReference type="GO" id="GO:0005662">
    <property type="term" value="C:DNA replication factor A complex"/>
    <property type="evidence" value="ECO:0000318"/>
    <property type="project" value="GO_Central"/>
</dbReference>
<dbReference type="InterPro" id="IPR004591">
    <property type="entry name" value="Rfa1"/>
</dbReference>
<dbReference type="Proteomes" id="UP000004995">
    <property type="component" value="Unassembled WGS sequence"/>
</dbReference>
<evidence type="ECO:0000256" key="9">
    <source>
        <dbReference type="ARBA" id="ARBA00023172"/>
    </source>
</evidence>
<dbReference type="GO" id="GO:0000724">
    <property type="term" value="P:double-strand break repair via homologous recombination"/>
    <property type="evidence" value="ECO:0000318"/>
    <property type="project" value="GO_Central"/>
</dbReference>
<dbReference type="EMBL" id="CM003530">
    <property type="protein sequence ID" value="RCV15555.1"/>
    <property type="molecule type" value="Genomic_DNA"/>
</dbReference>
<feature type="domain" description="CCHC-type" evidence="14">
    <location>
        <begin position="779"/>
        <end position="792"/>
    </location>
</feature>
<reference evidence="16" key="3">
    <citation type="submission" date="2018-08" db="UniProtKB">
        <authorList>
            <consortium name="EnsemblPlants"/>
        </authorList>
    </citation>
    <scope>IDENTIFICATION</scope>
    <source>
        <strain evidence="16">Yugu1</strain>
    </source>
</reference>
<proteinExistence type="inferred from homology"/>
<dbReference type="Gramene" id="KQL13381">
    <property type="protein sequence ID" value="KQL13381"/>
    <property type="gene ID" value="SETIT_021256mg"/>
</dbReference>
<keyword evidence="17" id="KW-1185">Reference proteome</keyword>
<gene>
    <name evidence="16" type="primary">LOC101786034</name>
    <name evidence="15" type="ORF">SETIT_3G065500v2</name>
</gene>
<evidence type="ECO:0000256" key="11">
    <source>
        <dbReference type="ARBA" id="ARBA00023242"/>
    </source>
</evidence>
<dbReference type="HOGENOM" id="CLU_012393_3_0_1"/>
<dbReference type="Gene3D" id="4.10.60.10">
    <property type="entry name" value="Zinc finger, CCHC-type"/>
    <property type="match status" value="1"/>
</dbReference>
<evidence type="ECO:0000259" key="14">
    <source>
        <dbReference type="PROSITE" id="PS50158"/>
    </source>
</evidence>
<evidence type="ECO:0000256" key="7">
    <source>
        <dbReference type="ARBA" id="ARBA00022833"/>
    </source>
</evidence>
<dbReference type="CDD" id="cd04475">
    <property type="entry name" value="RPA1_DBD_B"/>
    <property type="match status" value="1"/>
</dbReference>
<dbReference type="CDD" id="cd04476">
    <property type="entry name" value="RPA1_DBD_C"/>
    <property type="match status" value="1"/>
</dbReference>
<evidence type="ECO:0000256" key="5">
    <source>
        <dbReference type="ARBA" id="ARBA00022763"/>
    </source>
</evidence>
<keyword evidence="3 13" id="KW-0235">DNA replication</keyword>
<dbReference type="GO" id="GO:0006260">
    <property type="term" value="P:DNA replication"/>
    <property type="evidence" value="ECO:0000318"/>
    <property type="project" value="GO_Central"/>
</dbReference>
<dbReference type="eggNOG" id="KOG0851">
    <property type="taxonomic scope" value="Eukaryota"/>
</dbReference>
<dbReference type="InterPro" id="IPR031657">
    <property type="entry name" value="REPA_OB_2"/>
</dbReference>
<evidence type="ECO:0000256" key="1">
    <source>
        <dbReference type="ARBA" id="ARBA00004123"/>
    </source>
</evidence>
<comment type="function">
    <text evidence="13">Component of the replication protein A complex (RPA) required for DNA recombination, repair and replication. The activity of RPA is mediated by single-stranded DNA binding and protein interactions. Probably involved in repair of double-strand DNA breaks (DSBs) induced by genotoxic stresses.</text>
</comment>
<comment type="subcellular location">
    <subcellularLocation>
        <location evidence="1 13">Nucleus</location>
    </subcellularLocation>
</comment>
<evidence type="ECO:0000256" key="10">
    <source>
        <dbReference type="ARBA" id="ARBA00023204"/>
    </source>
</evidence>
<dbReference type="GO" id="GO:0003684">
    <property type="term" value="F:damaged DNA binding"/>
    <property type="evidence" value="ECO:0000318"/>
    <property type="project" value="GO_Central"/>
</dbReference>
<dbReference type="FunFam" id="2.40.50.140:FF:000041">
    <property type="entry name" value="Replication protein A subunit"/>
    <property type="match status" value="1"/>
</dbReference>
<dbReference type="SUPFAM" id="SSF50249">
    <property type="entry name" value="Nucleic acid-binding proteins"/>
    <property type="match status" value="4"/>
</dbReference>
<organism evidence="15">
    <name type="scientific">Setaria italica</name>
    <name type="common">Foxtail millet</name>
    <name type="synonym">Panicum italicum</name>
    <dbReference type="NCBI Taxonomy" id="4555"/>
    <lineage>
        <taxon>Eukaryota</taxon>
        <taxon>Viridiplantae</taxon>
        <taxon>Streptophyta</taxon>
        <taxon>Embryophyta</taxon>
        <taxon>Tracheophyta</taxon>
        <taxon>Spermatophyta</taxon>
        <taxon>Magnoliopsida</taxon>
        <taxon>Liliopsida</taxon>
        <taxon>Poales</taxon>
        <taxon>Poaceae</taxon>
        <taxon>PACMAD clade</taxon>
        <taxon>Panicoideae</taxon>
        <taxon>Panicodae</taxon>
        <taxon>Paniceae</taxon>
        <taxon>Cenchrinae</taxon>
        <taxon>Setaria</taxon>
    </lineage>
</organism>
<dbReference type="FunFam" id="2.40.50.140:FF:000064">
    <property type="entry name" value="Replication protein A subunit"/>
    <property type="match status" value="1"/>
</dbReference>
<dbReference type="InterPro" id="IPR001878">
    <property type="entry name" value="Znf_CCHC"/>
</dbReference>
<keyword evidence="9" id="KW-0233">DNA recombination</keyword>
<dbReference type="PANTHER" id="PTHR23273">
    <property type="entry name" value="REPLICATION FACTOR A 1, RFA1"/>
    <property type="match status" value="1"/>
</dbReference>
<dbReference type="FunFam" id="2.40.50.140:FF:000090">
    <property type="entry name" value="Replication protein A subunit"/>
    <property type="match status" value="1"/>
</dbReference>
<evidence type="ECO:0000256" key="6">
    <source>
        <dbReference type="ARBA" id="ARBA00022771"/>
    </source>
</evidence>
<dbReference type="GeneID" id="101786034"/>
<dbReference type="PROSITE" id="PS50158">
    <property type="entry name" value="ZF_CCHC"/>
    <property type="match status" value="1"/>
</dbReference>
<keyword evidence="11 13" id="KW-0539">Nucleus</keyword>
<keyword evidence="8 13" id="KW-0238">DNA-binding</keyword>
<dbReference type="Pfam" id="PF01336">
    <property type="entry name" value="tRNA_anti-codon"/>
    <property type="match status" value="1"/>
</dbReference>
<keyword evidence="6 12" id="KW-0863">Zinc-finger</keyword>
<dbReference type="SMART" id="SM00343">
    <property type="entry name" value="ZnF_C2HC"/>
    <property type="match status" value="1"/>
</dbReference>
<dbReference type="CDD" id="cd04474">
    <property type="entry name" value="RPA1_DBD_A"/>
    <property type="match status" value="1"/>
</dbReference>
<dbReference type="InterPro" id="IPR012340">
    <property type="entry name" value="NA-bd_OB-fold"/>
</dbReference>
<dbReference type="GO" id="GO:0051321">
    <property type="term" value="P:meiotic cell cycle"/>
    <property type="evidence" value="ECO:0000318"/>
    <property type="project" value="GO_Central"/>
</dbReference>
<dbReference type="Gene3D" id="2.40.50.140">
    <property type="entry name" value="Nucleic acid-binding proteins"/>
    <property type="match status" value="4"/>
</dbReference>
<dbReference type="InterPro" id="IPR004365">
    <property type="entry name" value="NA-bd_OB_tRNA"/>
</dbReference>
<keyword evidence="10" id="KW-0234">DNA repair</keyword>
<evidence type="ECO:0000313" key="16">
    <source>
        <dbReference type="EnsemblPlants" id="KQL13381"/>
    </source>
</evidence>
<dbReference type="GO" id="GO:0043047">
    <property type="term" value="F:single-stranded telomeric DNA binding"/>
    <property type="evidence" value="ECO:0000318"/>
    <property type="project" value="GO_Central"/>
</dbReference>
<dbReference type="InterPro" id="IPR007199">
    <property type="entry name" value="Rep_factor-A_N"/>
</dbReference>
<dbReference type="Pfam" id="PF04057">
    <property type="entry name" value="Rep-A_N"/>
    <property type="match status" value="1"/>
</dbReference>
<evidence type="ECO:0000256" key="8">
    <source>
        <dbReference type="ARBA" id="ARBA00023125"/>
    </source>
</evidence>
<evidence type="ECO:0000256" key="3">
    <source>
        <dbReference type="ARBA" id="ARBA00022705"/>
    </source>
</evidence>
<dbReference type="InterPro" id="IPR047192">
    <property type="entry name" value="Euk_RPA1_DBD_C"/>
</dbReference>
<evidence type="ECO:0000256" key="2">
    <source>
        <dbReference type="ARBA" id="ARBA00005690"/>
    </source>
</evidence>
<accession>K3Z3Y8</accession>
<keyword evidence="4 13" id="KW-0479">Metal-binding</keyword>
<sequence length="797" mass="87533">MEVGLSRGAVAAMSRQPGAEVLRPVLQLADAPRLLLAASPPASRRYRLALSDGAHLQLGVLAASLNHLVAGGALRRGTVVRVLEYLTGVIQNQRVIIVIQLEILRSEFALIGSPAIYEANPTQHIGVSCSGGLESHEPCFMPDAEQVVSNSSCFSSHGLLDSLITPSAEPAVNNMPFGGCLSPMQAQSTVNAKMQQLSLNDHQNQRFVVTATSDASGPSGNTYGNSILHSTPMHMDRSHIARNDAPLCITPIDALNPYQARWKIKARVTAKADLKRFTNSKGAGKVFSFDLLDAQGGEVRAICFNLQADQYFDLIEVDKVYLISKGLLKPAQKKFNPLNNDYEILVDHTTSIEICCGDESSLPRQQYNFRQIREIENMEVGAFVDLVGIVTSVGPSAIVMRKDGTEAQKRTLQLKDMSGRSVDIIFWGKFFDAEGQQLQLLCDSDSNPILALKGGRISDFKGRSVVTISSTQLKVNPDVPVAERLKQWYMVEGKNAPCVSLSQDISSLSRICVQKTIAQIKDENLGQSDKPDFITVRAVISYVAVDKFCYPACTLELDGKRCNRKVTSSGDGTWYCDRCNQCSEKCEYRYLLLCQIKDHTGSTYATASQEAAEEIFGHTAQELFMIRNVEQDDAKLAAIMRKILWRECLFKLRIKAQTYNGELRVKCCIVGVEKLDVLGIDHHLLEEIDNLLNDITHPILMDDSSYIPDVGYAKLEARQTMLSSSSACGPLKGLADLAGYGRLNRMPPPLPASSKGFIPNDGLMDWSSQPAGRGGTSLCFRCNRPGHWAKDCFVRAT</sequence>
<dbReference type="GO" id="GO:0006289">
    <property type="term" value="P:nucleotide-excision repair"/>
    <property type="evidence" value="ECO:0000318"/>
    <property type="project" value="GO_Central"/>
</dbReference>
<dbReference type="EnsemblPlants" id="KQL13381">
    <property type="protein sequence ID" value="KQL13381"/>
    <property type="gene ID" value="SETIT_021256mg"/>
</dbReference>
<dbReference type="KEGG" id="sita:101786034"/>
<protein>
    <recommendedName>
        <fullName evidence="13">Replication protein A subunit</fullName>
    </recommendedName>
</protein>
<reference evidence="15 17" key="1">
    <citation type="journal article" date="2012" name="Nat. Biotechnol.">
        <title>Reference genome sequence of the model plant Setaria.</title>
        <authorList>
            <person name="Bennetzen J.L."/>
            <person name="Schmutz J."/>
            <person name="Wang H."/>
            <person name="Percifield R."/>
            <person name="Hawkins J."/>
            <person name="Pontaroli A.C."/>
            <person name="Estep M."/>
            <person name="Feng L."/>
            <person name="Vaughn J.N."/>
            <person name="Grimwood J."/>
            <person name="Jenkins J."/>
            <person name="Barry K."/>
            <person name="Lindquist E."/>
            <person name="Hellsten U."/>
            <person name="Deshpande S."/>
            <person name="Wang X."/>
            <person name="Wu X."/>
            <person name="Mitros T."/>
            <person name="Triplett J."/>
            <person name="Yang X."/>
            <person name="Ye C.Y."/>
            <person name="Mauro-Herrera M."/>
            <person name="Wang L."/>
            <person name="Li P."/>
            <person name="Sharma M."/>
            <person name="Sharma R."/>
            <person name="Ronald P.C."/>
            <person name="Panaud O."/>
            <person name="Kellogg E.A."/>
            <person name="Brutnell T.P."/>
            <person name="Doust A.N."/>
            <person name="Tuskan G.A."/>
            <person name="Rokhsar D."/>
            <person name="Devos K.M."/>
        </authorList>
    </citation>
    <scope>NUCLEOTIDE SEQUENCE [LARGE SCALE GENOMIC DNA]</scope>
    <source>
        <strain evidence="17">cv. Yugu1</strain>
        <strain evidence="15">Yugu1</strain>
    </source>
</reference>
<dbReference type="Pfam" id="PF08646">
    <property type="entry name" value="Rep_fac-A_C"/>
    <property type="match status" value="1"/>
</dbReference>
<keyword evidence="5" id="KW-0227">DNA damage</keyword>
<dbReference type="AlphaFoldDB" id="K3Z3Y8"/>
<reference evidence="15" key="2">
    <citation type="submission" date="2015-07" db="EMBL/GenBank/DDBJ databases">
        <authorList>
            <person name="Noorani M."/>
        </authorList>
    </citation>
    <scope>NUCLEOTIDE SEQUENCE</scope>
    <source>
        <strain evidence="15">Yugu1</strain>
    </source>
</reference>